<comment type="catalytic activity">
    <reaction evidence="17">
        <text>L-threonyl-[protein] + ATP = O-phospho-L-threonyl-[protein] + ADP + H(+)</text>
        <dbReference type="Rhea" id="RHEA:46608"/>
        <dbReference type="Rhea" id="RHEA-COMP:11060"/>
        <dbReference type="Rhea" id="RHEA-COMP:11605"/>
        <dbReference type="ChEBI" id="CHEBI:15378"/>
        <dbReference type="ChEBI" id="CHEBI:30013"/>
        <dbReference type="ChEBI" id="CHEBI:30616"/>
        <dbReference type="ChEBI" id="CHEBI:61977"/>
        <dbReference type="ChEBI" id="CHEBI:456216"/>
        <dbReference type="EC" id="2.7.11.12"/>
    </reaction>
</comment>
<evidence type="ECO:0000256" key="19">
    <source>
        <dbReference type="PROSITE-ProRule" id="PRU10141"/>
    </source>
</evidence>
<dbReference type="PROSITE" id="PS00108">
    <property type="entry name" value="PROTEIN_KINASE_ST"/>
    <property type="match status" value="1"/>
</dbReference>
<dbReference type="Pfam" id="PF00027">
    <property type="entry name" value="cNMP_binding"/>
    <property type="match status" value="2"/>
</dbReference>
<dbReference type="Gene3D" id="3.30.200.20">
    <property type="entry name" value="Phosphorylase Kinase, domain 1"/>
    <property type="match status" value="1"/>
</dbReference>
<keyword evidence="13" id="KW-0460">Magnesium</keyword>
<dbReference type="PANTHER" id="PTHR24353">
    <property type="entry name" value="CYCLIC NUCLEOTIDE-DEPENDENT PROTEIN KINASE"/>
    <property type="match status" value="1"/>
</dbReference>
<dbReference type="GO" id="GO:0030553">
    <property type="term" value="F:cGMP binding"/>
    <property type="evidence" value="ECO:0007669"/>
    <property type="project" value="UniProtKB-KW"/>
</dbReference>
<comment type="subcellular location">
    <subcellularLocation>
        <location evidence="2">Endomembrane system</location>
    </subcellularLocation>
</comment>
<feature type="domain" description="Protein kinase" evidence="20">
    <location>
        <begin position="422"/>
        <end position="679"/>
    </location>
</feature>
<dbReference type="InterPro" id="IPR000595">
    <property type="entry name" value="cNMP-bd_dom"/>
</dbReference>
<evidence type="ECO:0000256" key="3">
    <source>
        <dbReference type="ARBA" id="ARBA00006352"/>
    </source>
</evidence>
<gene>
    <name evidence="22" type="ORF">IMG5_193550</name>
</gene>
<keyword evidence="8 22" id="KW-0808">Transferase</keyword>
<dbReference type="eggNOG" id="KOG0614">
    <property type="taxonomic scope" value="Eukaryota"/>
</dbReference>
<feature type="domain" description="Cyclic nucleotide-binding" evidence="21">
    <location>
        <begin position="280"/>
        <end position="352"/>
    </location>
</feature>
<evidence type="ECO:0000256" key="11">
    <source>
        <dbReference type="ARBA" id="ARBA00022777"/>
    </source>
</evidence>
<dbReference type="InterPro" id="IPR011009">
    <property type="entry name" value="Kinase-like_dom_sf"/>
</dbReference>
<dbReference type="EC" id="2.7.11.12" evidence="4"/>
<evidence type="ECO:0000313" key="22">
    <source>
        <dbReference type="EMBL" id="EGR27602.1"/>
    </source>
</evidence>
<dbReference type="STRING" id="857967.G0R4K4"/>
<evidence type="ECO:0000256" key="5">
    <source>
        <dbReference type="ARBA" id="ARBA00022490"/>
    </source>
</evidence>
<evidence type="ECO:0000256" key="18">
    <source>
        <dbReference type="ARBA" id="ARBA00047462"/>
    </source>
</evidence>
<evidence type="ECO:0000256" key="1">
    <source>
        <dbReference type="ARBA" id="ARBA00001946"/>
    </source>
</evidence>
<dbReference type="GO" id="GO:0012505">
    <property type="term" value="C:endomembrane system"/>
    <property type="evidence" value="ECO:0007669"/>
    <property type="project" value="UniProtKB-SubCell"/>
</dbReference>
<dbReference type="Pfam" id="PF00069">
    <property type="entry name" value="Pkinase"/>
    <property type="match status" value="1"/>
</dbReference>
<organism evidence="22 23">
    <name type="scientific">Ichthyophthirius multifiliis</name>
    <name type="common">White spot disease agent</name>
    <name type="synonym">Ich</name>
    <dbReference type="NCBI Taxonomy" id="5932"/>
    <lineage>
        <taxon>Eukaryota</taxon>
        <taxon>Sar</taxon>
        <taxon>Alveolata</taxon>
        <taxon>Ciliophora</taxon>
        <taxon>Intramacronucleata</taxon>
        <taxon>Oligohymenophorea</taxon>
        <taxon>Hymenostomatida</taxon>
        <taxon>Ophryoglenina</taxon>
        <taxon>Ichthyophthirius</taxon>
    </lineage>
</organism>
<dbReference type="CDD" id="cd00038">
    <property type="entry name" value="CAP_ED"/>
    <property type="match status" value="3"/>
</dbReference>
<dbReference type="OMA" id="WAFERHV"/>
<evidence type="ECO:0000256" key="2">
    <source>
        <dbReference type="ARBA" id="ARBA00004308"/>
    </source>
</evidence>
<accession>G0R4K4</accession>
<dbReference type="GeneID" id="14903667"/>
<dbReference type="InterPro" id="IPR008271">
    <property type="entry name" value="Ser/Thr_kinase_AS"/>
</dbReference>
<comment type="similarity">
    <text evidence="3">Belongs to the protein kinase superfamily. AGC Ser/Thr protein kinase family. cGMP subfamily.</text>
</comment>
<sequence>MKIRVENCSQESIIMEQIIKVKKIMNDEDKSFIINSLGNHFVFSQISDQYKLEIIQKMIYCENSADYIFKQGDPATYYFIIQKGECQIEINGVFKKKLVPGSAFGELALLYGANRSASVKVIGVCGFWAIDRFTFRKAVEQITLQEYEENKLFIQKVKFFEQMTSYQKDIITNVLITQVYKKGENIVNEGDMASSYHIIKKGLVGIYKGNVELRKMKIGDSFGEQALYQNSKRGATVTALEDDVKCIALGRDIIQKVLGYNIKVAMYNNVIRWAFQKNAVLQKLTQVQIEKVINNTQQANYNKGDILFKEGNPCTFLIFVLEGILVDNQEKCIVEKGQIFGEKFLLDNNTQKNMEKNIYIGDENTLLGTIDFDIFYQQIGGNSLENVLMKNMNSHEIKYMKIYNSSEHKSYQSYTYIKLEDMIYIKKLGFGQFGKVYLVKNTIDKNHYALKVISKQLVVEQSLENHVIQEKKVLQACQFPFIVKFIKSFKDKINIYFLLEYIKGLELFYAIRDIGLLSIYDSQFYTASLILCVEYLHKNQIIYRDIKPENVVVDKKGYLKLIDMGTAKFLTGLNGKTFTIIGTPHYMAPEILIGTGYTYSVDLWSIGVCLYEFLCGDVPFAEDIEDPYEVYEEIIHSEIVFPQFLKDRYTKNIIKQLLNKQAQLRLGASYAQLKANPWFSHFDWDKLMEKNLMFHTFLLKNKLFRIQIQQKLKCKEKKQSMRQIFESFKLGDLFLKKKINL</sequence>
<reference evidence="22 23" key="1">
    <citation type="submission" date="2011-07" db="EMBL/GenBank/DDBJ databases">
        <authorList>
            <person name="Coyne R."/>
            <person name="Brami D."/>
            <person name="Johnson J."/>
            <person name="Hostetler J."/>
            <person name="Hannick L."/>
            <person name="Clark T."/>
            <person name="Cassidy-Hanley D."/>
            <person name="Inman J."/>
        </authorList>
    </citation>
    <scope>NUCLEOTIDE SEQUENCE [LARGE SCALE GENOMIC DNA]</scope>
    <source>
        <strain evidence="22 23">G5</strain>
    </source>
</reference>
<keyword evidence="10 19" id="KW-0547">Nucleotide-binding</keyword>
<dbReference type="InterPro" id="IPR018490">
    <property type="entry name" value="cNMP-bd_dom_sf"/>
</dbReference>
<dbReference type="AlphaFoldDB" id="G0R4K4"/>
<dbReference type="GO" id="GO:0005524">
    <property type="term" value="F:ATP binding"/>
    <property type="evidence" value="ECO:0007669"/>
    <property type="project" value="UniProtKB-UniRule"/>
</dbReference>
<keyword evidence="6" id="KW-0723">Serine/threonine-protein kinase</keyword>
<dbReference type="OrthoDB" id="100546at2759"/>
<dbReference type="Gene3D" id="2.60.120.10">
    <property type="entry name" value="Jelly Rolls"/>
    <property type="match status" value="3"/>
</dbReference>
<keyword evidence="9" id="KW-0479">Metal-binding</keyword>
<dbReference type="GO" id="GO:0046872">
    <property type="term" value="F:metal ion binding"/>
    <property type="evidence" value="ECO:0007669"/>
    <property type="project" value="UniProtKB-KW"/>
</dbReference>
<dbReference type="Proteomes" id="UP000008983">
    <property type="component" value="Unassembled WGS sequence"/>
</dbReference>
<keyword evidence="11 22" id="KW-0418">Kinase</keyword>
<dbReference type="PROSITE" id="PS00889">
    <property type="entry name" value="CNMP_BINDING_2"/>
    <property type="match status" value="1"/>
</dbReference>
<evidence type="ECO:0000256" key="16">
    <source>
        <dbReference type="ARBA" id="ARBA00024113"/>
    </source>
</evidence>
<dbReference type="FunFam" id="2.60.120.10:FF:000068">
    <property type="entry name" value="cGMP-dependent protein kinase"/>
    <property type="match status" value="1"/>
</dbReference>
<evidence type="ECO:0000256" key="8">
    <source>
        <dbReference type="ARBA" id="ARBA00022679"/>
    </source>
</evidence>
<keyword evidence="12 19" id="KW-0067">ATP-binding</keyword>
<dbReference type="InterPro" id="IPR000719">
    <property type="entry name" value="Prot_kinase_dom"/>
</dbReference>
<feature type="binding site" evidence="19">
    <location>
        <position position="451"/>
    </location>
    <ligand>
        <name>ATP</name>
        <dbReference type="ChEBI" id="CHEBI:30616"/>
    </ligand>
</feature>
<dbReference type="PROSITE" id="PS00107">
    <property type="entry name" value="PROTEIN_KINASE_ATP"/>
    <property type="match status" value="1"/>
</dbReference>
<evidence type="ECO:0000259" key="20">
    <source>
        <dbReference type="PROSITE" id="PS50011"/>
    </source>
</evidence>
<evidence type="ECO:0000256" key="13">
    <source>
        <dbReference type="ARBA" id="ARBA00022842"/>
    </source>
</evidence>
<dbReference type="PROSITE" id="PS50042">
    <property type="entry name" value="CNMP_BINDING_3"/>
    <property type="match status" value="3"/>
</dbReference>
<comment type="catalytic activity">
    <reaction evidence="18">
        <text>L-seryl-[protein] + ATP = O-phospho-L-seryl-[protein] + ADP + H(+)</text>
        <dbReference type="Rhea" id="RHEA:17989"/>
        <dbReference type="Rhea" id="RHEA-COMP:9863"/>
        <dbReference type="Rhea" id="RHEA-COMP:11604"/>
        <dbReference type="ChEBI" id="CHEBI:15378"/>
        <dbReference type="ChEBI" id="CHEBI:29999"/>
        <dbReference type="ChEBI" id="CHEBI:30616"/>
        <dbReference type="ChEBI" id="CHEBI:83421"/>
        <dbReference type="ChEBI" id="CHEBI:456216"/>
        <dbReference type="EC" id="2.7.11.12"/>
    </reaction>
</comment>
<keyword evidence="5" id="KW-0963">Cytoplasm</keyword>
<dbReference type="GO" id="GO:0004691">
    <property type="term" value="F:cAMP-dependent protein kinase activity"/>
    <property type="evidence" value="ECO:0007669"/>
    <property type="project" value="TreeGrafter"/>
</dbReference>
<dbReference type="PROSITE" id="PS50011">
    <property type="entry name" value="PROTEIN_KINASE_DOM"/>
    <property type="match status" value="1"/>
</dbReference>
<dbReference type="GO" id="GO:0004692">
    <property type="term" value="F:cGMP-dependent protein kinase activity"/>
    <property type="evidence" value="ECO:0007669"/>
    <property type="project" value="UniProtKB-EC"/>
</dbReference>
<evidence type="ECO:0000313" key="23">
    <source>
        <dbReference type="Proteomes" id="UP000008983"/>
    </source>
</evidence>
<dbReference type="FunCoup" id="G0R4K4">
    <property type="interactions" value="6"/>
</dbReference>
<dbReference type="PANTHER" id="PTHR24353:SF37">
    <property type="entry name" value="CAMP-DEPENDENT PROTEIN KINASE CATALYTIC SUBUNIT PRKX"/>
    <property type="match status" value="1"/>
</dbReference>
<proteinExistence type="inferred from homology"/>
<evidence type="ECO:0000256" key="12">
    <source>
        <dbReference type="ARBA" id="ARBA00022840"/>
    </source>
</evidence>
<dbReference type="InterPro" id="IPR014710">
    <property type="entry name" value="RmlC-like_jellyroll"/>
</dbReference>
<evidence type="ECO:0000256" key="10">
    <source>
        <dbReference type="ARBA" id="ARBA00022741"/>
    </source>
</evidence>
<evidence type="ECO:0000256" key="4">
    <source>
        <dbReference type="ARBA" id="ARBA00012428"/>
    </source>
</evidence>
<dbReference type="SUPFAM" id="SSF56112">
    <property type="entry name" value="Protein kinase-like (PK-like)"/>
    <property type="match status" value="1"/>
</dbReference>
<keyword evidence="23" id="KW-1185">Reference proteome</keyword>
<evidence type="ECO:0000256" key="7">
    <source>
        <dbReference type="ARBA" id="ARBA00022535"/>
    </source>
</evidence>
<dbReference type="GO" id="GO:0005952">
    <property type="term" value="C:cAMP-dependent protein kinase complex"/>
    <property type="evidence" value="ECO:0007669"/>
    <property type="project" value="TreeGrafter"/>
</dbReference>
<keyword evidence="14" id="KW-0142">cGMP-binding</keyword>
<evidence type="ECO:0000256" key="14">
    <source>
        <dbReference type="ARBA" id="ARBA00022992"/>
    </source>
</evidence>
<feature type="domain" description="Cyclic nucleotide-binding" evidence="21">
    <location>
        <begin position="159"/>
        <end position="259"/>
    </location>
</feature>
<dbReference type="EMBL" id="GL984351">
    <property type="protein sequence ID" value="EGR27602.1"/>
    <property type="molecule type" value="Genomic_DNA"/>
</dbReference>
<dbReference type="InterPro" id="IPR018488">
    <property type="entry name" value="cNMP-bd_CS"/>
</dbReference>
<dbReference type="FunFam" id="2.60.120.10:FF:000089">
    <property type="entry name" value="cGMP-dependent protein kinase 5-1"/>
    <property type="match status" value="1"/>
</dbReference>
<keyword evidence="15" id="KW-0472">Membrane</keyword>
<evidence type="ECO:0000256" key="15">
    <source>
        <dbReference type="ARBA" id="ARBA00023136"/>
    </source>
</evidence>
<dbReference type="SMART" id="SM00220">
    <property type="entry name" value="S_TKc"/>
    <property type="match status" value="1"/>
</dbReference>
<evidence type="ECO:0000259" key="21">
    <source>
        <dbReference type="PROSITE" id="PS50042"/>
    </source>
</evidence>
<dbReference type="InterPro" id="IPR017441">
    <property type="entry name" value="Protein_kinase_ATP_BS"/>
</dbReference>
<feature type="domain" description="Cyclic nucleotide-binding" evidence="21">
    <location>
        <begin position="52"/>
        <end position="156"/>
    </location>
</feature>
<evidence type="ECO:0000256" key="9">
    <source>
        <dbReference type="ARBA" id="ARBA00022723"/>
    </source>
</evidence>
<dbReference type="SMART" id="SM00100">
    <property type="entry name" value="cNMP"/>
    <property type="match status" value="3"/>
</dbReference>
<protein>
    <recommendedName>
        <fullName evidence="16">cGMP-dependent protein kinase</fullName>
        <ecNumber evidence="4">2.7.11.12</ecNumber>
    </recommendedName>
</protein>
<dbReference type="Gene3D" id="1.10.510.10">
    <property type="entry name" value="Transferase(Phosphotransferase) domain 1"/>
    <property type="match status" value="1"/>
</dbReference>
<keyword evidence="7" id="KW-0140">cGMP</keyword>
<name>G0R4K4_ICHMU</name>
<dbReference type="InParanoid" id="G0R4K4"/>
<dbReference type="RefSeq" id="XP_004025054.1">
    <property type="nucleotide sequence ID" value="XM_004025005.1"/>
</dbReference>
<comment type="cofactor">
    <cofactor evidence="1">
        <name>Mg(2+)</name>
        <dbReference type="ChEBI" id="CHEBI:18420"/>
    </cofactor>
</comment>
<evidence type="ECO:0000256" key="17">
    <source>
        <dbReference type="ARBA" id="ARBA00047298"/>
    </source>
</evidence>
<evidence type="ECO:0000256" key="6">
    <source>
        <dbReference type="ARBA" id="ARBA00022527"/>
    </source>
</evidence>
<dbReference type="SUPFAM" id="SSF51206">
    <property type="entry name" value="cAMP-binding domain-like"/>
    <property type="match status" value="3"/>
</dbReference>
<dbReference type="GO" id="GO:0106310">
    <property type="term" value="F:protein serine kinase activity"/>
    <property type="evidence" value="ECO:0007669"/>
    <property type="project" value="RHEA"/>
</dbReference>